<dbReference type="RefSeq" id="WP_344228643.1">
    <property type="nucleotide sequence ID" value="NZ_BAAARI010000011.1"/>
</dbReference>
<protein>
    <recommendedName>
        <fullName evidence="4">DUF3515 family protein</fullName>
    </recommendedName>
</protein>
<dbReference type="PROSITE" id="PS51257">
    <property type="entry name" value="PROKAR_LIPOPROTEIN"/>
    <property type="match status" value="1"/>
</dbReference>
<dbReference type="Proteomes" id="UP001500274">
    <property type="component" value="Unassembled WGS sequence"/>
</dbReference>
<evidence type="ECO:0000313" key="2">
    <source>
        <dbReference type="EMBL" id="GAA2578661.1"/>
    </source>
</evidence>
<sequence length="155" mass="16137">MIRPRLGRLAAVALALLALSGCSSTVALEPAPAANDPRCADITAYLPQNVAGQDRRWTDAQATGAWGDPAAVILTCGVTPPGPSTLVCQTVSGVDWLIDDSDAPRYRLTSFGRTPAVEIYLDNDVVSSVDVLDSLSSLVAKLPKDGECTARPGTS</sequence>
<organism evidence="2 3">
    <name type="scientific">Microbacterium binotii</name>
    <dbReference type="NCBI Taxonomy" id="462710"/>
    <lineage>
        <taxon>Bacteria</taxon>
        <taxon>Bacillati</taxon>
        <taxon>Actinomycetota</taxon>
        <taxon>Actinomycetes</taxon>
        <taxon>Micrococcales</taxon>
        <taxon>Microbacteriaceae</taxon>
        <taxon>Microbacterium</taxon>
    </lineage>
</organism>
<dbReference type="Pfam" id="PF12028">
    <property type="entry name" value="DUF3515"/>
    <property type="match status" value="1"/>
</dbReference>
<evidence type="ECO:0000313" key="3">
    <source>
        <dbReference type="Proteomes" id="UP001500274"/>
    </source>
</evidence>
<proteinExistence type="predicted"/>
<dbReference type="InterPro" id="IPR021903">
    <property type="entry name" value="DUF3515"/>
</dbReference>
<gene>
    <name evidence="2" type="ORF">GCM10009862_17400</name>
</gene>
<feature type="signal peptide" evidence="1">
    <location>
        <begin position="1"/>
        <end position="27"/>
    </location>
</feature>
<comment type="caution">
    <text evidence="2">The sequence shown here is derived from an EMBL/GenBank/DDBJ whole genome shotgun (WGS) entry which is preliminary data.</text>
</comment>
<reference evidence="2 3" key="1">
    <citation type="journal article" date="2019" name="Int. J. Syst. Evol. Microbiol.">
        <title>The Global Catalogue of Microorganisms (GCM) 10K type strain sequencing project: providing services to taxonomists for standard genome sequencing and annotation.</title>
        <authorList>
            <consortium name="The Broad Institute Genomics Platform"/>
            <consortium name="The Broad Institute Genome Sequencing Center for Infectious Disease"/>
            <person name="Wu L."/>
            <person name="Ma J."/>
        </authorList>
    </citation>
    <scope>NUCLEOTIDE SEQUENCE [LARGE SCALE GENOMIC DNA]</scope>
    <source>
        <strain evidence="2 3">JCM 16365</strain>
    </source>
</reference>
<accession>A0ABN3PC83</accession>
<evidence type="ECO:0000256" key="1">
    <source>
        <dbReference type="SAM" id="SignalP"/>
    </source>
</evidence>
<feature type="chain" id="PRO_5046571734" description="DUF3515 family protein" evidence="1">
    <location>
        <begin position="28"/>
        <end position="155"/>
    </location>
</feature>
<keyword evidence="1" id="KW-0732">Signal</keyword>
<name>A0ABN3PC83_9MICO</name>
<evidence type="ECO:0008006" key="4">
    <source>
        <dbReference type="Google" id="ProtNLM"/>
    </source>
</evidence>
<keyword evidence="3" id="KW-1185">Reference proteome</keyword>
<dbReference type="EMBL" id="BAAARI010000011">
    <property type="protein sequence ID" value="GAA2578661.1"/>
    <property type="molecule type" value="Genomic_DNA"/>
</dbReference>